<reference evidence="6 7" key="1">
    <citation type="submission" date="2018-11" db="EMBL/GenBank/DDBJ databases">
        <title>Rufibacter latericius sp. nov., isolated from water in Baiyang Lake.</title>
        <authorList>
            <person name="Yang Y."/>
        </authorList>
    </citation>
    <scope>NUCLEOTIDE SEQUENCE [LARGE SCALE GENOMIC DNA]</scope>
    <source>
        <strain evidence="6 7">R-22-1c-1</strain>
    </source>
</reference>
<dbReference type="OrthoDB" id="9796712at2"/>
<evidence type="ECO:0000259" key="5">
    <source>
        <dbReference type="PROSITE" id="PS50968"/>
    </source>
</evidence>
<dbReference type="AlphaFoldDB" id="A0A3M9MNM9"/>
<dbReference type="InterPro" id="IPR003016">
    <property type="entry name" value="2-oxoA_DH_lipoyl-BS"/>
</dbReference>
<dbReference type="HAMAP" id="MF_00272">
    <property type="entry name" value="GcvH"/>
    <property type="match status" value="1"/>
</dbReference>
<dbReference type="CDD" id="cd06848">
    <property type="entry name" value="GCS_H"/>
    <property type="match status" value="1"/>
</dbReference>
<keyword evidence="2 3" id="KW-0450">Lipoyl</keyword>
<dbReference type="GO" id="GO:0005960">
    <property type="term" value="C:glycine cleavage complex"/>
    <property type="evidence" value="ECO:0007669"/>
    <property type="project" value="InterPro"/>
</dbReference>
<dbReference type="Proteomes" id="UP000272117">
    <property type="component" value="Unassembled WGS sequence"/>
</dbReference>
<proteinExistence type="inferred from homology"/>
<dbReference type="PANTHER" id="PTHR11715">
    <property type="entry name" value="GLYCINE CLEAVAGE SYSTEM H PROTEIN"/>
    <property type="match status" value="1"/>
</dbReference>
<evidence type="ECO:0000313" key="7">
    <source>
        <dbReference type="Proteomes" id="UP000272117"/>
    </source>
</evidence>
<accession>A0A3M9MNM9</accession>
<dbReference type="RefSeq" id="WP_123127913.1">
    <property type="nucleotide sequence ID" value="NZ_RJJD01000008.1"/>
</dbReference>
<dbReference type="InterPro" id="IPR000089">
    <property type="entry name" value="Biotin_lipoyl"/>
</dbReference>
<comment type="similarity">
    <text evidence="1 3">Belongs to the GcvH family.</text>
</comment>
<protein>
    <recommendedName>
        <fullName evidence="3">Glycine cleavage system H protein</fullName>
    </recommendedName>
</protein>
<dbReference type="PANTHER" id="PTHR11715:SF3">
    <property type="entry name" value="GLYCINE CLEAVAGE SYSTEM H PROTEIN-RELATED"/>
    <property type="match status" value="1"/>
</dbReference>
<dbReference type="InterPro" id="IPR017453">
    <property type="entry name" value="GCV_H_sub"/>
</dbReference>
<dbReference type="InterPro" id="IPR011053">
    <property type="entry name" value="Single_hybrid_motif"/>
</dbReference>
<evidence type="ECO:0000256" key="2">
    <source>
        <dbReference type="ARBA" id="ARBA00022823"/>
    </source>
</evidence>
<dbReference type="NCBIfam" id="NF002270">
    <property type="entry name" value="PRK01202.1"/>
    <property type="match status" value="1"/>
</dbReference>
<evidence type="ECO:0000256" key="1">
    <source>
        <dbReference type="ARBA" id="ARBA00009249"/>
    </source>
</evidence>
<sequence>MNFPEELKYTKDHEWIRIEGDVAYVGITDFAQRELGDIVYVDIDTLDKDVAKEEVFGTVEAVKTVSDLFSPLSGQVLEINDKLDGSPELVNSDPYGDGWMIKMSISDQAELDELLSAGAYRELVGA</sequence>
<comment type="subunit">
    <text evidence="3">The glycine cleavage system is composed of four proteins: P, T, L and H.</text>
</comment>
<dbReference type="Pfam" id="PF01597">
    <property type="entry name" value="GCV_H"/>
    <property type="match status" value="1"/>
</dbReference>
<name>A0A3M9MNM9_9BACT</name>
<dbReference type="GO" id="GO:0009249">
    <property type="term" value="P:protein lipoylation"/>
    <property type="evidence" value="ECO:0007669"/>
    <property type="project" value="TreeGrafter"/>
</dbReference>
<dbReference type="GO" id="GO:0005829">
    <property type="term" value="C:cytosol"/>
    <property type="evidence" value="ECO:0007669"/>
    <property type="project" value="TreeGrafter"/>
</dbReference>
<comment type="cofactor">
    <cofactor evidence="3">
        <name>(R)-lipoate</name>
        <dbReference type="ChEBI" id="CHEBI:83088"/>
    </cofactor>
    <text evidence="3">Binds 1 lipoyl cofactor covalently.</text>
</comment>
<evidence type="ECO:0000313" key="6">
    <source>
        <dbReference type="EMBL" id="RNI26298.1"/>
    </source>
</evidence>
<dbReference type="Gene3D" id="2.40.50.100">
    <property type="match status" value="1"/>
</dbReference>
<comment type="function">
    <text evidence="3">The glycine cleavage system catalyzes the degradation of glycine. The H protein shuttles the methylamine group of glycine from the P protein to the T protein.</text>
</comment>
<dbReference type="SUPFAM" id="SSF51230">
    <property type="entry name" value="Single hybrid motif"/>
    <property type="match status" value="1"/>
</dbReference>
<gene>
    <name evidence="3 6" type="primary">gcvH</name>
    <name evidence="6" type="ORF">EFB08_15990</name>
</gene>
<evidence type="ECO:0000256" key="3">
    <source>
        <dbReference type="HAMAP-Rule" id="MF_00272"/>
    </source>
</evidence>
<dbReference type="InterPro" id="IPR033753">
    <property type="entry name" value="GCV_H/Fam206"/>
</dbReference>
<dbReference type="PROSITE" id="PS50968">
    <property type="entry name" value="BIOTINYL_LIPOYL"/>
    <property type="match status" value="1"/>
</dbReference>
<keyword evidence="7" id="KW-1185">Reference proteome</keyword>
<dbReference type="EMBL" id="RJJD01000008">
    <property type="protein sequence ID" value="RNI26298.1"/>
    <property type="molecule type" value="Genomic_DNA"/>
</dbReference>
<organism evidence="6 7">
    <name type="scientific">Rufibacter latericius</name>
    <dbReference type="NCBI Taxonomy" id="2487040"/>
    <lineage>
        <taxon>Bacteria</taxon>
        <taxon>Pseudomonadati</taxon>
        <taxon>Bacteroidota</taxon>
        <taxon>Cytophagia</taxon>
        <taxon>Cytophagales</taxon>
        <taxon>Hymenobacteraceae</taxon>
        <taxon>Rufibacter</taxon>
    </lineage>
</organism>
<comment type="caution">
    <text evidence="6">The sequence shown here is derived from an EMBL/GenBank/DDBJ whole genome shotgun (WGS) entry which is preliminary data.</text>
</comment>
<dbReference type="NCBIfam" id="TIGR00527">
    <property type="entry name" value="gcvH"/>
    <property type="match status" value="1"/>
</dbReference>
<feature type="modified residue" description="N6-lipoyllysine" evidence="3 4">
    <location>
        <position position="63"/>
    </location>
</feature>
<dbReference type="PROSITE" id="PS00189">
    <property type="entry name" value="LIPOYL"/>
    <property type="match status" value="1"/>
</dbReference>
<dbReference type="InterPro" id="IPR002930">
    <property type="entry name" value="GCV_H"/>
</dbReference>
<evidence type="ECO:0000256" key="4">
    <source>
        <dbReference type="PIRSR" id="PIRSR617453-50"/>
    </source>
</evidence>
<feature type="domain" description="Lipoyl-binding" evidence="5">
    <location>
        <begin position="22"/>
        <end position="104"/>
    </location>
</feature>
<dbReference type="GO" id="GO:0019464">
    <property type="term" value="P:glycine decarboxylation via glycine cleavage system"/>
    <property type="evidence" value="ECO:0007669"/>
    <property type="project" value="UniProtKB-UniRule"/>
</dbReference>